<accession>A0AAV9DNX6</accession>
<dbReference type="InterPro" id="IPR022742">
    <property type="entry name" value="Hydrolase_4"/>
</dbReference>
<organism evidence="2 3">
    <name type="scientific">Acorus calamus</name>
    <name type="common">Sweet flag</name>
    <dbReference type="NCBI Taxonomy" id="4465"/>
    <lineage>
        <taxon>Eukaryota</taxon>
        <taxon>Viridiplantae</taxon>
        <taxon>Streptophyta</taxon>
        <taxon>Embryophyta</taxon>
        <taxon>Tracheophyta</taxon>
        <taxon>Spermatophyta</taxon>
        <taxon>Magnoliopsida</taxon>
        <taxon>Liliopsida</taxon>
        <taxon>Acoraceae</taxon>
        <taxon>Acorus</taxon>
    </lineage>
</organism>
<dbReference type="EMBL" id="JAUJYO010000012">
    <property type="protein sequence ID" value="KAK1302656.1"/>
    <property type="molecule type" value="Genomic_DNA"/>
</dbReference>
<dbReference type="SUPFAM" id="SSF53474">
    <property type="entry name" value="alpha/beta-Hydrolases"/>
    <property type="match status" value="1"/>
</dbReference>
<reference evidence="2" key="1">
    <citation type="journal article" date="2023" name="Nat. Commun.">
        <title>Diploid and tetraploid genomes of Acorus and the evolution of monocots.</title>
        <authorList>
            <person name="Ma L."/>
            <person name="Liu K.W."/>
            <person name="Li Z."/>
            <person name="Hsiao Y.Y."/>
            <person name="Qi Y."/>
            <person name="Fu T."/>
            <person name="Tang G.D."/>
            <person name="Zhang D."/>
            <person name="Sun W.H."/>
            <person name="Liu D.K."/>
            <person name="Li Y."/>
            <person name="Chen G.Z."/>
            <person name="Liu X.D."/>
            <person name="Liao X.Y."/>
            <person name="Jiang Y.T."/>
            <person name="Yu X."/>
            <person name="Hao Y."/>
            <person name="Huang J."/>
            <person name="Zhao X.W."/>
            <person name="Ke S."/>
            <person name="Chen Y.Y."/>
            <person name="Wu W.L."/>
            <person name="Hsu J.L."/>
            <person name="Lin Y.F."/>
            <person name="Huang M.D."/>
            <person name="Li C.Y."/>
            <person name="Huang L."/>
            <person name="Wang Z.W."/>
            <person name="Zhao X."/>
            <person name="Zhong W.Y."/>
            <person name="Peng D.H."/>
            <person name="Ahmad S."/>
            <person name="Lan S."/>
            <person name="Zhang J.S."/>
            <person name="Tsai W.C."/>
            <person name="Van de Peer Y."/>
            <person name="Liu Z.J."/>
        </authorList>
    </citation>
    <scope>NUCLEOTIDE SEQUENCE</scope>
    <source>
        <strain evidence="2">CP</strain>
    </source>
</reference>
<dbReference type="Pfam" id="PF12146">
    <property type="entry name" value="Hydrolase_4"/>
    <property type="match status" value="1"/>
</dbReference>
<feature type="domain" description="Serine aminopeptidase S33" evidence="1">
    <location>
        <begin position="127"/>
        <end position="218"/>
    </location>
</feature>
<protein>
    <recommendedName>
        <fullName evidence="1">Serine aminopeptidase S33 domain-containing protein</fullName>
    </recommendedName>
</protein>
<keyword evidence="3" id="KW-1185">Reference proteome</keyword>
<evidence type="ECO:0000313" key="3">
    <source>
        <dbReference type="Proteomes" id="UP001180020"/>
    </source>
</evidence>
<dbReference type="Gene3D" id="3.40.50.1820">
    <property type="entry name" value="alpha/beta hydrolase"/>
    <property type="match status" value="2"/>
</dbReference>
<sequence length="326" mass="35645">MESTATPAPLMLTSGATGRVNALLSLRALRSLAVLLRGLVLVLLLPFRWGYVLRTTTKPTQASVERSAKDEKAGPVVVRVPAAMVPRRGARDQEVLARRAMAIKRWRDYVSKIQAHLEEAYSQVPSLRGVVIILHGLNEHSGRYNNFAGQLNDNGFKVYGMDWIGHGGSDGLHGYVHSLEYAVNDVKVYVEKVVAENPGSPCFLFGHSTGGAIILKVLAPILSFLVPKYQIGAASKQGLPVSRDPEALKAKYSDPLVYTGPIRVRTGSEILRISSHLQQNLHRVSVPFIVLHGTADTVTDSEASQRLYDEACLSGKIHQTLRRVLA</sequence>
<dbReference type="Proteomes" id="UP001180020">
    <property type="component" value="Unassembled WGS sequence"/>
</dbReference>
<dbReference type="AlphaFoldDB" id="A0AAV9DNX6"/>
<evidence type="ECO:0000313" key="2">
    <source>
        <dbReference type="EMBL" id="KAK1302656.1"/>
    </source>
</evidence>
<comment type="caution">
    <text evidence="2">The sequence shown here is derived from an EMBL/GenBank/DDBJ whole genome shotgun (WGS) entry which is preliminary data.</text>
</comment>
<dbReference type="InterPro" id="IPR029058">
    <property type="entry name" value="AB_hydrolase_fold"/>
</dbReference>
<evidence type="ECO:0000259" key="1">
    <source>
        <dbReference type="Pfam" id="PF12146"/>
    </source>
</evidence>
<proteinExistence type="predicted"/>
<name>A0AAV9DNX6_ACOCL</name>
<gene>
    <name evidence="2" type="ORF">QJS10_CPB12g01603</name>
</gene>
<reference evidence="2" key="2">
    <citation type="submission" date="2023-06" db="EMBL/GenBank/DDBJ databases">
        <authorList>
            <person name="Ma L."/>
            <person name="Liu K.-W."/>
            <person name="Li Z."/>
            <person name="Hsiao Y.-Y."/>
            <person name="Qi Y."/>
            <person name="Fu T."/>
            <person name="Tang G."/>
            <person name="Zhang D."/>
            <person name="Sun W.-H."/>
            <person name="Liu D.-K."/>
            <person name="Li Y."/>
            <person name="Chen G.-Z."/>
            <person name="Liu X.-D."/>
            <person name="Liao X.-Y."/>
            <person name="Jiang Y.-T."/>
            <person name="Yu X."/>
            <person name="Hao Y."/>
            <person name="Huang J."/>
            <person name="Zhao X.-W."/>
            <person name="Ke S."/>
            <person name="Chen Y.-Y."/>
            <person name="Wu W.-L."/>
            <person name="Hsu J.-L."/>
            <person name="Lin Y.-F."/>
            <person name="Huang M.-D."/>
            <person name="Li C.-Y."/>
            <person name="Huang L."/>
            <person name="Wang Z.-W."/>
            <person name="Zhao X."/>
            <person name="Zhong W.-Y."/>
            <person name="Peng D.-H."/>
            <person name="Ahmad S."/>
            <person name="Lan S."/>
            <person name="Zhang J.-S."/>
            <person name="Tsai W.-C."/>
            <person name="Van De Peer Y."/>
            <person name="Liu Z.-J."/>
        </authorList>
    </citation>
    <scope>NUCLEOTIDE SEQUENCE</scope>
    <source>
        <strain evidence="2">CP</strain>
        <tissue evidence="2">Leaves</tissue>
    </source>
</reference>
<dbReference type="InterPro" id="IPR051044">
    <property type="entry name" value="MAG_DAG_Lipase"/>
</dbReference>
<dbReference type="PANTHER" id="PTHR11614">
    <property type="entry name" value="PHOSPHOLIPASE-RELATED"/>
    <property type="match status" value="1"/>
</dbReference>